<name>A0A371H0H2_MUCPR</name>
<dbReference type="PANTHER" id="PTHR47990">
    <property type="entry name" value="2-OXOGLUTARATE (2OG) AND FE(II)-DEPENDENT OXYGENASE SUPERFAMILY PROTEIN-RELATED"/>
    <property type="match status" value="1"/>
</dbReference>
<proteinExistence type="predicted"/>
<evidence type="ECO:0000313" key="4">
    <source>
        <dbReference type="EMBL" id="RDX96271.1"/>
    </source>
</evidence>
<keyword evidence="5" id="KW-1185">Reference proteome</keyword>
<dbReference type="InterPro" id="IPR026992">
    <property type="entry name" value="DIOX_N"/>
</dbReference>
<sequence>MNSISNSYKNSPNHLKHKIPLDFESVVVSVPDSHKWENVESHSIGSVPLIDMSDPNAKTLIGEACQKWGVFQIINHGVPTNLLNEVEVETFRLFSLPTQQKLCALRSTDGITGYGLPRISMYFPKLLWSEGFSMMESPADHATLLWPNQPDRQTSTVMDKCQKEMKRTTEMLMELMLESLGITAEDVEKKHNHPYKIELEELHKQNVTCIKGHKKLSHIEGSDPPRDDPKFEVWDDEDSLIMTWLWNSMTSKISRNYMFYSSVREIWENHIETYSMKKDFVACYDIESKIFNSKQGTLSVIEYYGTLNVLWIEL</sequence>
<evidence type="ECO:0000256" key="1">
    <source>
        <dbReference type="ARBA" id="ARBA00022723"/>
    </source>
</evidence>
<keyword evidence="2" id="KW-0408">Iron</keyword>
<feature type="domain" description="Non-haem dioxygenase N-terminal" evidence="3">
    <location>
        <begin position="47"/>
        <end position="149"/>
    </location>
</feature>
<dbReference type="GO" id="GO:0046872">
    <property type="term" value="F:metal ion binding"/>
    <property type="evidence" value="ECO:0007669"/>
    <property type="project" value="UniProtKB-KW"/>
</dbReference>
<dbReference type="OrthoDB" id="288590at2759"/>
<comment type="caution">
    <text evidence="4">The sequence shown here is derived from an EMBL/GenBank/DDBJ whole genome shotgun (WGS) entry which is preliminary data.</text>
</comment>
<feature type="non-terminal residue" evidence="4">
    <location>
        <position position="1"/>
    </location>
</feature>
<dbReference type="GO" id="GO:0051213">
    <property type="term" value="F:dioxygenase activity"/>
    <property type="evidence" value="ECO:0007669"/>
    <property type="project" value="UniProtKB-KW"/>
</dbReference>
<dbReference type="Proteomes" id="UP000257109">
    <property type="component" value="Unassembled WGS sequence"/>
</dbReference>
<gene>
    <name evidence="4" type="primary">LE</name>
    <name evidence="4" type="ORF">CR513_21095</name>
</gene>
<dbReference type="InterPro" id="IPR027443">
    <property type="entry name" value="IPNS-like_sf"/>
</dbReference>
<dbReference type="Gene3D" id="2.60.120.330">
    <property type="entry name" value="B-lactam Antibiotic, Isopenicillin N Synthase, Chain"/>
    <property type="match status" value="1"/>
</dbReference>
<dbReference type="EMBL" id="QJKJ01003927">
    <property type="protein sequence ID" value="RDX96271.1"/>
    <property type="molecule type" value="Genomic_DNA"/>
</dbReference>
<evidence type="ECO:0000313" key="5">
    <source>
        <dbReference type="Proteomes" id="UP000257109"/>
    </source>
</evidence>
<organism evidence="4 5">
    <name type="scientific">Mucuna pruriens</name>
    <name type="common">Velvet bean</name>
    <name type="synonym">Dolichos pruriens</name>
    <dbReference type="NCBI Taxonomy" id="157652"/>
    <lineage>
        <taxon>Eukaryota</taxon>
        <taxon>Viridiplantae</taxon>
        <taxon>Streptophyta</taxon>
        <taxon>Embryophyta</taxon>
        <taxon>Tracheophyta</taxon>
        <taxon>Spermatophyta</taxon>
        <taxon>Magnoliopsida</taxon>
        <taxon>eudicotyledons</taxon>
        <taxon>Gunneridae</taxon>
        <taxon>Pentapetalae</taxon>
        <taxon>rosids</taxon>
        <taxon>fabids</taxon>
        <taxon>Fabales</taxon>
        <taxon>Fabaceae</taxon>
        <taxon>Papilionoideae</taxon>
        <taxon>50 kb inversion clade</taxon>
        <taxon>NPAAA clade</taxon>
        <taxon>indigoferoid/millettioid clade</taxon>
        <taxon>Phaseoleae</taxon>
        <taxon>Mucuna</taxon>
    </lineage>
</organism>
<evidence type="ECO:0000259" key="3">
    <source>
        <dbReference type="Pfam" id="PF14226"/>
    </source>
</evidence>
<evidence type="ECO:0000256" key="2">
    <source>
        <dbReference type="ARBA" id="ARBA00023004"/>
    </source>
</evidence>
<dbReference type="AlphaFoldDB" id="A0A371H0H2"/>
<dbReference type="STRING" id="157652.A0A371H0H2"/>
<dbReference type="Pfam" id="PF14226">
    <property type="entry name" value="DIOX_N"/>
    <property type="match status" value="1"/>
</dbReference>
<reference evidence="4" key="1">
    <citation type="submission" date="2018-05" db="EMBL/GenBank/DDBJ databases">
        <title>Draft genome of Mucuna pruriens seed.</title>
        <authorList>
            <person name="Nnadi N.E."/>
            <person name="Vos R."/>
            <person name="Hasami M.H."/>
            <person name="Devisetty U.K."/>
            <person name="Aguiy J.C."/>
        </authorList>
    </citation>
    <scope>NUCLEOTIDE SEQUENCE [LARGE SCALE GENOMIC DNA]</scope>
    <source>
        <strain evidence="4">JCA_2017</strain>
    </source>
</reference>
<dbReference type="SUPFAM" id="SSF51197">
    <property type="entry name" value="Clavaminate synthase-like"/>
    <property type="match status" value="1"/>
</dbReference>
<keyword evidence="1" id="KW-0479">Metal-binding</keyword>
<accession>A0A371H0H2</accession>
<protein>
    <submittedName>
        <fullName evidence="4">Gibberellin 3-beta-dioxygenase 1</fullName>
    </submittedName>
</protein>
<dbReference type="InterPro" id="IPR050231">
    <property type="entry name" value="Iron_ascorbate_oxido_reductase"/>
</dbReference>